<accession>L1INB7</accession>
<dbReference type="GeneID" id="17294508"/>
<dbReference type="HOGENOM" id="CLU_2113635_0_0_1"/>
<dbReference type="Proteomes" id="UP000011087">
    <property type="component" value="Unassembled WGS sequence"/>
</dbReference>
<sequence>MQAPNQRYKGSRLDTRVKDFMQMILSLLAAKKTFAQQSANADDWTACSDPWRCYIKEAGKPGIGPPESMGHGWQPGLAFDCDYTHLLGSITDEAGSGGSATTGMCFKDSASWVHS</sequence>
<name>L1INB7_GUITC</name>
<gene>
    <name evidence="1" type="ORF">GUITHDRAFT_116065</name>
</gene>
<evidence type="ECO:0000313" key="2">
    <source>
        <dbReference type="EnsemblProtists" id="EKX37758"/>
    </source>
</evidence>
<dbReference type="AlphaFoldDB" id="L1INB7"/>
<reference evidence="2" key="3">
    <citation type="submission" date="2015-06" db="UniProtKB">
        <authorList>
            <consortium name="EnsemblProtists"/>
        </authorList>
    </citation>
    <scope>IDENTIFICATION</scope>
</reference>
<dbReference type="RefSeq" id="XP_005824738.1">
    <property type="nucleotide sequence ID" value="XM_005824681.1"/>
</dbReference>
<keyword evidence="3" id="KW-1185">Reference proteome</keyword>
<evidence type="ECO:0000313" key="1">
    <source>
        <dbReference type="EMBL" id="EKX37758.1"/>
    </source>
</evidence>
<organism evidence="1">
    <name type="scientific">Guillardia theta (strain CCMP2712)</name>
    <name type="common">Cryptophyte</name>
    <dbReference type="NCBI Taxonomy" id="905079"/>
    <lineage>
        <taxon>Eukaryota</taxon>
        <taxon>Cryptophyceae</taxon>
        <taxon>Pyrenomonadales</taxon>
        <taxon>Geminigeraceae</taxon>
        <taxon>Guillardia</taxon>
    </lineage>
</organism>
<protein>
    <submittedName>
        <fullName evidence="1 2">Uncharacterized protein</fullName>
    </submittedName>
</protein>
<reference evidence="3" key="2">
    <citation type="submission" date="2012-11" db="EMBL/GenBank/DDBJ databases">
        <authorList>
            <person name="Kuo A."/>
            <person name="Curtis B.A."/>
            <person name="Tanifuji G."/>
            <person name="Burki F."/>
            <person name="Gruber A."/>
            <person name="Irimia M."/>
            <person name="Maruyama S."/>
            <person name="Arias M.C."/>
            <person name="Ball S.G."/>
            <person name="Gile G.H."/>
            <person name="Hirakawa Y."/>
            <person name="Hopkins J.F."/>
            <person name="Rensing S.A."/>
            <person name="Schmutz J."/>
            <person name="Symeonidi A."/>
            <person name="Elias M."/>
            <person name="Eveleigh R.J."/>
            <person name="Herman E.K."/>
            <person name="Klute M.J."/>
            <person name="Nakayama T."/>
            <person name="Obornik M."/>
            <person name="Reyes-Prieto A."/>
            <person name="Armbrust E.V."/>
            <person name="Aves S.J."/>
            <person name="Beiko R.G."/>
            <person name="Coutinho P."/>
            <person name="Dacks J.B."/>
            <person name="Durnford D.G."/>
            <person name="Fast N.M."/>
            <person name="Green B.R."/>
            <person name="Grisdale C."/>
            <person name="Hempe F."/>
            <person name="Henrissat B."/>
            <person name="Hoppner M.P."/>
            <person name="Ishida K.-I."/>
            <person name="Kim E."/>
            <person name="Koreny L."/>
            <person name="Kroth P.G."/>
            <person name="Liu Y."/>
            <person name="Malik S.-B."/>
            <person name="Maier U.G."/>
            <person name="McRose D."/>
            <person name="Mock T."/>
            <person name="Neilson J.A."/>
            <person name="Onodera N.T."/>
            <person name="Poole A.M."/>
            <person name="Pritham E.J."/>
            <person name="Richards T.A."/>
            <person name="Rocap G."/>
            <person name="Roy S.W."/>
            <person name="Sarai C."/>
            <person name="Schaack S."/>
            <person name="Shirato S."/>
            <person name="Slamovits C.H."/>
            <person name="Spencer D.F."/>
            <person name="Suzuki S."/>
            <person name="Worden A.Z."/>
            <person name="Zauner S."/>
            <person name="Barry K."/>
            <person name="Bell C."/>
            <person name="Bharti A.K."/>
            <person name="Crow J.A."/>
            <person name="Grimwood J."/>
            <person name="Kramer R."/>
            <person name="Lindquist E."/>
            <person name="Lucas S."/>
            <person name="Salamov A."/>
            <person name="McFadden G.I."/>
            <person name="Lane C.E."/>
            <person name="Keeling P.J."/>
            <person name="Gray M.W."/>
            <person name="Grigoriev I.V."/>
            <person name="Archibald J.M."/>
        </authorList>
    </citation>
    <scope>NUCLEOTIDE SEQUENCE</scope>
    <source>
        <strain evidence="3">CCMP2712</strain>
    </source>
</reference>
<dbReference type="EnsemblProtists" id="EKX37758">
    <property type="protein sequence ID" value="EKX37758"/>
    <property type="gene ID" value="GUITHDRAFT_116065"/>
</dbReference>
<dbReference type="EMBL" id="JH993055">
    <property type="protein sequence ID" value="EKX37758.1"/>
    <property type="molecule type" value="Genomic_DNA"/>
</dbReference>
<proteinExistence type="predicted"/>
<dbReference type="PaxDb" id="55529-EKX37758"/>
<reference evidence="1 3" key="1">
    <citation type="journal article" date="2012" name="Nature">
        <title>Algal genomes reveal evolutionary mosaicism and the fate of nucleomorphs.</title>
        <authorList>
            <consortium name="DOE Joint Genome Institute"/>
            <person name="Curtis B.A."/>
            <person name="Tanifuji G."/>
            <person name="Burki F."/>
            <person name="Gruber A."/>
            <person name="Irimia M."/>
            <person name="Maruyama S."/>
            <person name="Arias M.C."/>
            <person name="Ball S.G."/>
            <person name="Gile G.H."/>
            <person name="Hirakawa Y."/>
            <person name="Hopkins J.F."/>
            <person name="Kuo A."/>
            <person name="Rensing S.A."/>
            <person name="Schmutz J."/>
            <person name="Symeonidi A."/>
            <person name="Elias M."/>
            <person name="Eveleigh R.J."/>
            <person name="Herman E.K."/>
            <person name="Klute M.J."/>
            <person name="Nakayama T."/>
            <person name="Obornik M."/>
            <person name="Reyes-Prieto A."/>
            <person name="Armbrust E.V."/>
            <person name="Aves S.J."/>
            <person name="Beiko R.G."/>
            <person name="Coutinho P."/>
            <person name="Dacks J.B."/>
            <person name="Durnford D.G."/>
            <person name="Fast N.M."/>
            <person name="Green B.R."/>
            <person name="Grisdale C.J."/>
            <person name="Hempel F."/>
            <person name="Henrissat B."/>
            <person name="Hoppner M.P."/>
            <person name="Ishida K."/>
            <person name="Kim E."/>
            <person name="Koreny L."/>
            <person name="Kroth P.G."/>
            <person name="Liu Y."/>
            <person name="Malik S.B."/>
            <person name="Maier U.G."/>
            <person name="McRose D."/>
            <person name="Mock T."/>
            <person name="Neilson J.A."/>
            <person name="Onodera N.T."/>
            <person name="Poole A.M."/>
            <person name="Pritham E.J."/>
            <person name="Richards T.A."/>
            <person name="Rocap G."/>
            <person name="Roy S.W."/>
            <person name="Sarai C."/>
            <person name="Schaack S."/>
            <person name="Shirato S."/>
            <person name="Slamovits C.H."/>
            <person name="Spencer D.F."/>
            <person name="Suzuki S."/>
            <person name="Worden A.Z."/>
            <person name="Zauner S."/>
            <person name="Barry K."/>
            <person name="Bell C."/>
            <person name="Bharti A.K."/>
            <person name="Crow J.A."/>
            <person name="Grimwood J."/>
            <person name="Kramer R."/>
            <person name="Lindquist E."/>
            <person name="Lucas S."/>
            <person name="Salamov A."/>
            <person name="McFadden G.I."/>
            <person name="Lane C.E."/>
            <person name="Keeling P.J."/>
            <person name="Gray M.W."/>
            <person name="Grigoriev I.V."/>
            <person name="Archibald J.M."/>
        </authorList>
    </citation>
    <scope>NUCLEOTIDE SEQUENCE</scope>
    <source>
        <strain evidence="1 3">CCMP2712</strain>
    </source>
</reference>
<dbReference type="KEGG" id="gtt:GUITHDRAFT_116065"/>
<evidence type="ECO:0000313" key="3">
    <source>
        <dbReference type="Proteomes" id="UP000011087"/>
    </source>
</evidence>